<evidence type="ECO:0000256" key="10">
    <source>
        <dbReference type="RuleBase" id="RU000461"/>
    </source>
</evidence>
<comment type="cofactor">
    <cofactor evidence="1 9">
        <name>heme</name>
        <dbReference type="ChEBI" id="CHEBI:30413"/>
    </cofactor>
</comment>
<evidence type="ECO:0000256" key="2">
    <source>
        <dbReference type="ARBA" id="ARBA00005179"/>
    </source>
</evidence>
<dbReference type="InterPro" id="IPR002401">
    <property type="entry name" value="Cyt_P450_E_grp-I"/>
</dbReference>
<comment type="similarity">
    <text evidence="3 10">Belongs to the cytochrome P450 family.</text>
</comment>
<keyword evidence="8 10" id="KW-0503">Monooxygenase</keyword>
<evidence type="ECO:0000256" key="5">
    <source>
        <dbReference type="ARBA" id="ARBA00022723"/>
    </source>
</evidence>
<dbReference type="GO" id="GO:0020037">
    <property type="term" value="F:heme binding"/>
    <property type="evidence" value="ECO:0007669"/>
    <property type="project" value="InterPro"/>
</dbReference>
<dbReference type="CDD" id="cd11065">
    <property type="entry name" value="CYP64-like"/>
    <property type="match status" value="1"/>
</dbReference>
<organism evidence="12 13">
    <name type="scientific">Favolaschia claudopus</name>
    <dbReference type="NCBI Taxonomy" id="2862362"/>
    <lineage>
        <taxon>Eukaryota</taxon>
        <taxon>Fungi</taxon>
        <taxon>Dikarya</taxon>
        <taxon>Basidiomycota</taxon>
        <taxon>Agaricomycotina</taxon>
        <taxon>Agaricomycetes</taxon>
        <taxon>Agaricomycetidae</taxon>
        <taxon>Agaricales</taxon>
        <taxon>Marasmiineae</taxon>
        <taxon>Mycenaceae</taxon>
        <taxon>Favolaschia</taxon>
    </lineage>
</organism>
<evidence type="ECO:0000313" key="12">
    <source>
        <dbReference type="EMBL" id="KAK6985223.1"/>
    </source>
</evidence>
<evidence type="ECO:0000256" key="3">
    <source>
        <dbReference type="ARBA" id="ARBA00010617"/>
    </source>
</evidence>
<evidence type="ECO:0000256" key="9">
    <source>
        <dbReference type="PIRSR" id="PIRSR602401-1"/>
    </source>
</evidence>
<dbReference type="PANTHER" id="PTHR46300:SF7">
    <property type="entry name" value="P450, PUTATIVE (EUROFUNG)-RELATED"/>
    <property type="match status" value="1"/>
</dbReference>
<dbReference type="GO" id="GO:0004497">
    <property type="term" value="F:monooxygenase activity"/>
    <property type="evidence" value="ECO:0007669"/>
    <property type="project" value="UniProtKB-KW"/>
</dbReference>
<evidence type="ECO:0000256" key="8">
    <source>
        <dbReference type="ARBA" id="ARBA00023033"/>
    </source>
</evidence>
<keyword evidence="11" id="KW-0472">Membrane</keyword>
<evidence type="ECO:0000256" key="1">
    <source>
        <dbReference type="ARBA" id="ARBA00001971"/>
    </source>
</evidence>
<dbReference type="EMBL" id="JAWWNJ010000132">
    <property type="protein sequence ID" value="KAK6985223.1"/>
    <property type="molecule type" value="Genomic_DNA"/>
</dbReference>
<dbReference type="PANTHER" id="PTHR46300">
    <property type="entry name" value="P450, PUTATIVE (EUROFUNG)-RELATED-RELATED"/>
    <property type="match status" value="1"/>
</dbReference>
<evidence type="ECO:0000313" key="13">
    <source>
        <dbReference type="Proteomes" id="UP001362999"/>
    </source>
</evidence>
<dbReference type="InterPro" id="IPR036396">
    <property type="entry name" value="Cyt_P450_sf"/>
</dbReference>
<sequence length="518" mass="58047">QIQHLERLRDWSGLTLWPVLFVGFSLLVYYIRCRNLKHRLSPRLPPGPRGLPLLKNIFDLPREQHWLRFAELGEVWGDICSLTAFGQTMIIVNSVKIAEDLLDVRGANFSDRPFIPVGGEKTGFVNSVALAQYGIRVRAERKLFHQLFGTEAAIRRMTPLISAEVQKFLKGIAANPEGLVEEIRRLTAAVSLRIAYGYQLQEGFDPFLEMFDTSGQNFFVATVPGAFLADTIPILRYWPRWLPGGGFHYRAERMSQQVHGSVNTAFEYVKREMASGTAETSFVSTLLEEGKDDEYLIKWAAASIEIGGSDTTAAQLEAFFLAMTLYPEVQVAAQEEIDRVVGNSRIPDISDRSKLPYVDALCKEVVRWHVAAPLAVPHRTRQDYIYDRGDGKEPLLIPEHSLIIPNIWQMAHDPERYAEPMTFNPTRFLGVGGKEAEKDPAEICFGYGRRVCPGILLGQTAIFLECSAILAVFNITAARNATGKVMEARLGQTSTTVSRVFPFKCVIEPRSAQVLALI</sequence>
<evidence type="ECO:0000256" key="6">
    <source>
        <dbReference type="ARBA" id="ARBA00023002"/>
    </source>
</evidence>
<keyword evidence="13" id="KW-1185">Reference proteome</keyword>
<dbReference type="InterPro" id="IPR017972">
    <property type="entry name" value="Cyt_P450_CS"/>
</dbReference>
<feature type="transmembrane region" description="Helical" evidence="11">
    <location>
        <begin position="14"/>
        <end position="31"/>
    </location>
</feature>
<keyword evidence="4 9" id="KW-0349">Heme</keyword>
<dbReference type="InterPro" id="IPR050364">
    <property type="entry name" value="Cytochrome_P450_fung"/>
</dbReference>
<gene>
    <name evidence="12" type="ORF">R3P38DRAFT_3450719</name>
</gene>
<feature type="non-terminal residue" evidence="12">
    <location>
        <position position="518"/>
    </location>
</feature>
<dbReference type="Pfam" id="PF00067">
    <property type="entry name" value="p450"/>
    <property type="match status" value="1"/>
</dbReference>
<keyword evidence="7 9" id="KW-0408">Iron</keyword>
<accession>A0AAV9ZLW8</accession>
<name>A0AAV9ZLW8_9AGAR</name>
<feature type="binding site" description="axial binding residue" evidence="9">
    <location>
        <position position="452"/>
    </location>
    <ligand>
        <name>heme</name>
        <dbReference type="ChEBI" id="CHEBI:30413"/>
    </ligand>
    <ligandPart>
        <name>Fe</name>
        <dbReference type="ChEBI" id="CHEBI:18248"/>
    </ligandPart>
</feature>
<dbReference type="GO" id="GO:0016705">
    <property type="term" value="F:oxidoreductase activity, acting on paired donors, with incorporation or reduction of molecular oxygen"/>
    <property type="evidence" value="ECO:0007669"/>
    <property type="project" value="InterPro"/>
</dbReference>
<proteinExistence type="inferred from homology"/>
<dbReference type="AlphaFoldDB" id="A0AAV9ZLW8"/>
<feature type="non-terminal residue" evidence="12">
    <location>
        <position position="1"/>
    </location>
</feature>
<evidence type="ECO:0000256" key="7">
    <source>
        <dbReference type="ARBA" id="ARBA00023004"/>
    </source>
</evidence>
<keyword evidence="6 10" id="KW-0560">Oxidoreductase</keyword>
<dbReference type="GO" id="GO:0005506">
    <property type="term" value="F:iron ion binding"/>
    <property type="evidence" value="ECO:0007669"/>
    <property type="project" value="InterPro"/>
</dbReference>
<dbReference type="SUPFAM" id="SSF48264">
    <property type="entry name" value="Cytochrome P450"/>
    <property type="match status" value="1"/>
</dbReference>
<reference evidence="12 13" key="1">
    <citation type="journal article" date="2024" name="J Genomics">
        <title>Draft genome sequencing and assembly of Favolaschia claudopus CIRM-BRFM 2984 isolated from oak limbs.</title>
        <authorList>
            <person name="Navarro D."/>
            <person name="Drula E."/>
            <person name="Chaduli D."/>
            <person name="Cazenave R."/>
            <person name="Ahrendt S."/>
            <person name="Wang J."/>
            <person name="Lipzen A."/>
            <person name="Daum C."/>
            <person name="Barry K."/>
            <person name="Grigoriev I.V."/>
            <person name="Favel A."/>
            <person name="Rosso M.N."/>
            <person name="Martin F."/>
        </authorList>
    </citation>
    <scope>NUCLEOTIDE SEQUENCE [LARGE SCALE GENOMIC DNA]</scope>
    <source>
        <strain evidence="12 13">CIRM-BRFM 2984</strain>
    </source>
</reference>
<keyword evidence="11" id="KW-1133">Transmembrane helix</keyword>
<evidence type="ECO:0000256" key="11">
    <source>
        <dbReference type="SAM" id="Phobius"/>
    </source>
</evidence>
<dbReference type="InterPro" id="IPR001128">
    <property type="entry name" value="Cyt_P450"/>
</dbReference>
<comment type="pathway">
    <text evidence="2">Secondary metabolite biosynthesis.</text>
</comment>
<keyword evidence="11" id="KW-0812">Transmembrane</keyword>
<dbReference type="Gene3D" id="1.10.630.10">
    <property type="entry name" value="Cytochrome P450"/>
    <property type="match status" value="1"/>
</dbReference>
<keyword evidence="5 9" id="KW-0479">Metal-binding</keyword>
<comment type="caution">
    <text evidence="12">The sequence shown here is derived from an EMBL/GenBank/DDBJ whole genome shotgun (WGS) entry which is preliminary data.</text>
</comment>
<dbReference type="Proteomes" id="UP001362999">
    <property type="component" value="Unassembled WGS sequence"/>
</dbReference>
<protein>
    <submittedName>
        <fullName evidence="12">Cytochrome P450</fullName>
    </submittedName>
</protein>
<dbReference type="PRINTS" id="PR00463">
    <property type="entry name" value="EP450I"/>
</dbReference>
<evidence type="ECO:0000256" key="4">
    <source>
        <dbReference type="ARBA" id="ARBA00022617"/>
    </source>
</evidence>
<dbReference type="PROSITE" id="PS00086">
    <property type="entry name" value="CYTOCHROME_P450"/>
    <property type="match status" value="1"/>
</dbReference>